<dbReference type="InterPro" id="IPR013320">
    <property type="entry name" value="ConA-like_dom_sf"/>
</dbReference>
<protein>
    <submittedName>
        <fullName evidence="3">Concanavalin A-like lectin/glucanase</fullName>
    </submittedName>
</protein>
<sequence>MSSTFNKLLEKGKAKVKEYSTPSGSNFQGYPGQGHQGQAPQGGYPGPGYSGTPYPPQYPPSPYGNPPPPNQYQQYPPYASPPPNQPYGAPQWGPPPNQWGPPPQQQNLAAPPLPANKPHSPGPPPIPGNRPPSFSPTTAPPTNDFPPPQPPFSHLNGNDKVYWRPSFDQSVAVSHNFRHELGAHGWGNNESQNYIASPQNSFHTPDGRLVVRAISQNGSYTSARLTSHQTLSRPKGYLTATILAPCAEGIWPAFWMLPKDPFSWPTDGEVDIFESWNADCVNHSCLHWGKFDGEDWNKHRVKETHIPSMPHQPHTFGFAWIEEDGIPGWRGRMMWYIDGRPVMKGNIPQGTRRMEDYRILINIAMGGNVCQGKLPRDGSYDMVISDLKMCEEPAGGWHDFERAWEHTPEGKTM</sequence>
<dbReference type="OrthoDB" id="192832at2759"/>
<dbReference type="AlphaFoldDB" id="A0A9P4V217"/>
<evidence type="ECO:0000256" key="1">
    <source>
        <dbReference type="SAM" id="MobiDB-lite"/>
    </source>
</evidence>
<feature type="domain" description="GH16" evidence="2">
    <location>
        <begin position="140"/>
        <end position="402"/>
    </location>
</feature>
<organism evidence="3 4">
    <name type="scientific">Polyplosphaeria fusca</name>
    <dbReference type="NCBI Taxonomy" id="682080"/>
    <lineage>
        <taxon>Eukaryota</taxon>
        <taxon>Fungi</taxon>
        <taxon>Dikarya</taxon>
        <taxon>Ascomycota</taxon>
        <taxon>Pezizomycotina</taxon>
        <taxon>Dothideomycetes</taxon>
        <taxon>Pleosporomycetidae</taxon>
        <taxon>Pleosporales</taxon>
        <taxon>Tetraplosphaeriaceae</taxon>
        <taxon>Polyplosphaeria</taxon>
    </lineage>
</organism>
<reference evidence="3" key="1">
    <citation type="journal article" date="2020" name="Stud. Mycol.">
        <title>101 Dothideomycetes genomes: a test case for predicting lifestyles and emergence of pathogens.</title>
        <authorList>
            <person name="Haridas S."/>
            <person name="Albert R."/>
            <person name="Binder M."/>
            <person name="Bloem J."/>
            <person name="Labutti K."/>
            <person name="Salamov A."/>
            <person name="Andreopoulos B."/>
            <person name="Baker S."/>
            <person name="Barry K."/>
            <person name="Bills G."/>
            <person name="Bluhm B."/>
            <person name="Cannon C."/>
            <person name="Castanera R."/>
            <person name="Culley D."/>
            <person name="Daum C."/>
            <person name="Ezra D."/>
            <person name="Gonzalez J."/>
            <person name="Henrissat B."/>
            <person name="Kuo A."/>
            <person name="Liang C."/>
            <person name="Lipzen A."/>
            <person name="Lutzoni F."/>
            <person name="Magnuson J."/>
            <person name="Mondo S."/>
            <person name="Nolan M."/>
            <person name="Ohm R."/>
            <person name="Pangilinan J."/>
            <person name="Park H.-J."/>
            <person name="Ramirez L."/>
            <person name="Alfaro M."/>
            <person name="Sun H."/>
            <person name="Tritt A."/>
            <person name="Yoshinaga Y."/>
            <person name="Zwiers L.-H."/>
            <person name="Turgeon B."/>
            <person name="Goodwin S."/>
            <person name="Spatafora J."/>
            <person name="Crous P."/>
            <person name="Grigoriev I."/>
        </authorList>
    </citation>
    <scope>NUCLEOTIDE SEQUENCE</scope>
    <source>
        <strain evidence="3">CBS 125425</strain>
    </source>
</reference>
<keyword evidence="4" id="KW-1185">Reference proteome</keyword>
<name>A0A9P4V217_9PLEO</name>
<dbReference type="Proteomes" id="UP000799444">
    <property type="component" value="Unassembled WGS sequence"/>
</dbReference>
<feature type="region of interest" description="Disordered" evidence="1">
    <location>
        <begin position="1"/>
        <end position="157"/>
    </location>
</feature>
<accession>A0A9P4V217</accession>
<proteinExistence type="predicted"/>
<feature type="compositionally biased region" description="Basic and acidic residues" evidence="1">
    <location>
        <begin position="8"/>
        <end position="18"/>
    </location>
</feature>
<feature type="compositionally biased region" description="Pro residues" evidence="1">
    <location>
        <begin position="53"/>
        <end position="70"/>
    </location>
</feature>
<dbReference type="InterPro" id="IPR050546">
    <property type="entry name" value="Glycosyl_Hydrlase_16"/>
</dbReference>
<dbReference type="Pfam" id="PF26113">
    <property type="entry name" value="GH16_XgeA"/>
    <property type="match status" value="1"/>
</dbReference>
<dbReference type="PROSITE" id="PS51762">
    <property type="entry name" value="GH16_2"/>
    <property type="match status" value="1"/>
</dbReference>
<dbReference type="CDD" id="cd08023">
    <property type="entry name" value="GH16_laminarinase_like"/>
    <property type="match status" value="1"/>
</dbReference>
<dbReference type="GO" id="GO:0005975">
    <property type="term" value="P:carbohydrate metabolic process"/>
    <property type="evidence" value="ECO:0007669"/>
    <property type="project" value="InterPro"/>
</dbReference>
<evidence type="ECO:0000259" key="2">
    <source>
        <dbReference type="PROSITE" id="PS51762"/>
    </source>
</evidence>
<feature type="compositionally biased region" description="Pro residues" evidence="1">
    <location>
        <begin position="92"/>
        <end position="104"/>
    </location>
</feature>
<dbReference type="SUPFAM" id="SSF49899">
    <property type="entry name" value="Concanavalin A-like lectins/glucanases"/>
    <property type="match status" value="1"/>
</dbReference>
<dbReference type="PANTHER" id="PTHR10963">
    <property type="entry name" value="GLYCOSYL HYDROLASE-RELATED"/>
    <property type="match status" value="1"/>
</dbReference>
<dbReference type="InterPro" id="IPR000757">
    <property type="entry name" value="Beta-glucanase-like"/>
</dbReference>
<gene>
    <name evidence="3" type="ORF">EJ04DRAFT_513603</name>
</gene>
<evidence type="ECO:0000313" key="4">
    <source>
        <dbReference type="Proteomes" id="UP000799444"/>
    </source>
</evidence>
<comment type="caution">
    <text evidence="3">The sequence shown here is derived from an EMBL/GenBank/DDBJ whole genome shotgun (WGS) entry which is preliminary data.</text>
</comment>
<dbReference type="EMBL" id="ML996170">
    <property type="protein sequence ID" value="KAF2732840.1"/>
    <property type="molecule type" value="Genomic_DNA"/>
</dbReference>
<dbReference type="Gene3D" id="2.60.120.200">
    <property type="match status" value="1"/>
</dbReference>
<feature type="compositionally biased region" description="Pro residues" evidence="1">
    <location>
        <begin position="111"/>
        <end position="134"/>
    </location>
</feature>
<dbReference type="GO" id="GO:0004553">
    <property type="term" value="F:hydrolase activity, hydrolyzing O-glycosyl compounds"/>
    <property type="evidence" value="ECO:0007669"/>
    <property type="project" value="InterPro"/>
</dbReference>
<evidence type="ECO:0000313" key="3">
    <source>
        <dbReference type="EMBL" id="KAF2732840.1"/>
    </source>
</evidence>
<dbReference type="PANTHER" id="PTHR10963:SF53">
    <property type="entry name" value="GH16 DOMAIN-CONTAINING PROTEIN"/>
    <property type="match status" value="1"/>
</dbReference>